<feature type="transmembrane region" description="Helical" evidence="1">
    <location>
        <begin position="220"/>
        <end position="242"/>
    </location>
</feature>
<accession>A0A6G8B1U8</accession>
<keyword evidence="1" id="KW-0472">Membrane</keyword>
<dbReference type="RefSeq" id="WP_166011546.1">
    <property type="nucleotide sequence ID" value="NZ_CP049888.1"/>
</dbReference>
<dbReference type="Pfam" id="PF04474">
    <property type="entry name" value="DUF554"/>
    <property type="match status" value="1"/>
</dbReference>
<keyword evidence="3" id="KW-1185">Reference proteome</keyword>
<proteinExistence type="predicted"/>
<evidence type="ECO:0000313" key="3">
    <source>
        <dbReference type="Proteomes" id="UP000500741"/>
    </source>
</evidence>
<evidence type="ECO:0000256" key="1">
    <source>
        <dbReference type="SAM" id="Phobius"/>
    </source>
</evidence>
<feature type="transmembrane region" description="Helical" evidence="1">
    <location>
        <begin position="137"/>
        <end position="156"/>
    </location>
</feature>
<feature type="transmembrane region" description="Helical" evidence="1">
    <location>
        <begin position="34"/>
        <end position="51"/>
    </location>
</feature>
<keyword evidence="1" id="KW-0812">Transmembrane</keyword>
<dbReference type="InterPro" id="IPR007563">
    <property type="entry name" value="DUF554"/>
</dbReference>
<sequence length="243" mass="26081">MPTGIIINVAAIFIGGLIGGLAGHLLSERFKEEINLIFGISSMVMGIIAIAPTKNMAAVIFAIIIGTALGLILHFGAWINRGASLMQRGIAKIAPVKSEIPEDEFMSTLITAIVLFTASGTGIYGSLVNGMTGDATILISKSILDFFTAIIFAANLGYVVSFIVVPQFIIFYILFLLAGFIYPLTTPAMIVDFKAVGGALMLATGFRMTKIKIFPTADMIPSMLLIMPFSWAWINWILPILAN</sequence>
<dbReference type="AlphaFoldDB" id="A0A6G8B1U8"/>
<feature type="transmembrane region" description="Helical" evidence="1">
    <location>
        <begin position="6"/>
        <end position="27"/>
    </location>
</feature>
<dbReference type="PANTHER" id="PTHR36111">
    <property type="entry name" value="INNER MEMBRANE PROTEIN-RELATED"/>
    <property type="match status" value="1"/>
</dbReference>
<dbReference type="KEGG" id="wco:G7084_07765"/>
<dbReference type="PANTHER" id="PTHR36111:SF2">
    <property type="entry name" value="INNER MEMBRANE PROTEIN"/>
    <property type="match status" value="1"/>
</dbReference>
<keyword evidence="1" id="KW-1133">Transmembrane helix</keyword>
<name>A0A6G8B1U8_9LACO</name>
<gene>
    <name evidence="2" type="ORF">G7084_07765</name>
</gene>
<organism evidence="2 3">
    <name type="scientific">Weissella coleopterorum</name>
    <dbReference type="NCBI Taxonomy" id="2714949"/>
    <lineage>
        <taxon>Bacteria</taxon>
        <taxon>Bacillati</taxon>
        <taxon>Bacillota</taxon>
        <taxon>Bacilli</taxon>
        <taxon>Lactobacillales</taxon>
        <taxon>Lactobacillaceae</taxon>
        <taxon>Weissella</taxon>
    </lineage>
</organism>
<feature type="transmembrane region" description="Helical" evidence="1">
    <location>
        <begin position="57"/>
        <end position="79"/>
    </location>
</feature>
<reference evidence="2 3" key="1">
    <citation type="submission" date="2020-03" db="EMBL/GenBank/DDBJ databases">
        <title>Weissella sp. nov., isolated from Cybister lewisianus.</title>
        <authorList>
            <person name="Hyun D.-W."/>
            <person name="Bae J.-W."/>
        </authorList>
    </citation>
    <scope>NUCLEOTIDE SEQUENCE [LARGE SCALE GENOMIC DNA]</scope>
    <source>
        <strain evidence="2 3">HDW19</strain>
    </source>
</reference>
<dbReference type="Proteomes" id="UP000500741">
    <property type="component" value="Chromosome"/>
</dbReference>
<protein>
    <submittedName>
        <fullName evidence="2">DUF554 domain-containing protein</fullName>
    </submittedName>
</protein>
<feature type="transmembrane region" description="Helical" evidence="1">
    <location>
        <begin position="163"/>
        <end position="182"/>
    </location>
</feature>
<feature type="transmembrane region" description="Helical" evidence="1">
    <location>
        <begin position="105"/>
        <end position="125"/>
    </location>
</feature>
<evidence type="ECO:0000313" key="2">
    <source>
        <dbReference type="EMBL" id="QIL51195.1"/>
    </source>
</evidence>
<dbReference type="EMBL" id="CP049888">
    <property type="protein sequence ID" value="QIL51195.1"/>
    <property type="molecule type" value="Genomic_DNA"/>
</dbReference>